<dbReference type="InterPro" id="IPR019821">
    <property type="entry name" value="Kinesin_motor_CS"/>
</dbReference>
<evidence type="ECO:0000256" key="11">
    <source>
        <dbReference type="SAM" id="Coils"/>
    </source>
</evidence>
<dbReference type="PANTHER" id="PTHR47970:SF12">
    <property type="entry name" value="KINESIN FAMILY MEMBER 11"/>
    <property type="match status" value="1"/>
</dbReference>
<dbReference type="PROSITE" id="PS50067">
    <property type="entry name" value="KINESIN_MOTOR_2"/>
    <property type="match status" value="2"/>
</dbReference>
<evidence type="ECO:0000256" key="10">
    <source>
        <dbReference type="PROSITE-ProRule" id="PRU00283"/>
    </source>
</evidence>
<keyword evidence="6 10" id="KW-0505">Motor protein</keyword>
<evidence type="ECO:0000256" key="9">
    <source>
        <dbReference type="ARBA" id="ARBA00046159"/>
    </source>
</evidence>
<dbReference type="GO" id="GO:0090307">
    <property type="term" value="P:mitotic spindle assembly"/>
    <property type="evidence" value="ECO:0007669"/>
    <property type="project" value="TreeGrafter"/>
</dbReference>
<feature type="binding site" evidence="10">
    <location>
        <begin position="117"/>
        <end position="124"/>
    </location>
    <ligand>
        <name>ATP</name>
        <dbReference type="ChEBI" id="CHEBI:30616"/>
    </ligand>
</feature>
<dbReference type="InterPro" id="IPR036961">
    <property type="entry name" value="Kinesin_motor_dom_sf"/>
</dbReference>
<comment type="caution">
    <text evidence="13">The sequence shown here is derived from an EMBL/GenBank/DDBJ whole genome shotgun (WGS) entry which is preliminary data.</text>
</comment>
<evidence type="ECO:0000256" key="1">
    <source>
        <dbReference type="ARBA" id="ARBA00004186"/>
    </source>
</evidence>
<evidence type="ECO:0000256" key="8">
    <source>
        <dbReference type="ARBA" id="ARBA00034704"/>
    </source>
</evidence>
<evidence type="ECO:0000256" key="6">
    <source>
        <dbReference type="ARBA" id="ARBA00023175"/>
    </source>
</evidence>
<keyword evidence="11" id="KW-0175">Coiled coil</keyword>
<comment type="similarity">
    <text evidence="8">Belongs to the TRAFAC class myosin-kinesin ATPase superfamily. Kinesin family. KIN-5/BimC subfamily.</text>
</comment>
<gene>
    <name evidence="13" type="ORF">TEA_022671</name>
</gene>
<dbReference type="CDD" id="cd01364">
    <property type="entry name" value="KISc_BimC_Eg5"/>
    <property type="match status" value="2"/>
</dbReference>
<feature type="coiled-coil region" evidence="11">
    <location>
        <begin position="394"/>
        <end position="493"/>
    </location>
</feature>
<evidence type="ECO:0000256" key="3">
    <source>
        <dbReference type="ARBA" id="ARBA00022701"/>
    </source>
</evidence>
<feature type="domain" description="Kinesin motor" evidence="12">
    <location>
        <begin position="31"/>
        <end position="378"/>
    </location>
</feature>
<dbReference type="InterPro" id="IPR027417">
    <property type="entry name" value="P-loop_NTPase"/>
</dbReference>
<dbReference type="PANTHER" id="PTHR47970">
    <property type="entry name" value="KINESIN-LIKE PROTEIN KIF11"/>
    <property type="match status" value="1"/>
</dbReference>
<dbReference type="GO" id="GO:0008574">
    <property type="term" value="F:plus-end-directed microtubule motor activity"/>
    <property type="evidence" value="ECO:0007669"/>
    <property type="project" value="TreeGrafter"/>
</dbReference>
<reference evidence="13 14" key="1">
    <citation type="journal article" date="2018" name="Proc. Natl. Acad. Sci. U.S.A.">
        <title>Draft genome sequence of Camellia sinensis var. sinensis provides insights into the evolution of the tea genome and tea quality.</title>
        <authorList>
            <person name="Wei C."/>
            <person name="Yang H."/>
            <person name="Wang S."/>
            <person name="Zhao J."/>
            <person name="Liu C."/>
            <person name="Gao L."/>
            <person name="Xia E."/>
            <person name="Lu Y."/>
            <person name="Tai Y."/>
            <person name="She G."/>
            <person name="Sun J."/>
            <person name="Cao H."/>
            <person name="Tong W."/>
            <person name="Gao Q."/>
            <person name="Li Y."/>
            <person name="Deng W."/>
            <person name="Jiang X."/>
            <person name="Wang W."/>
            <person name="Chen Q."/>
            <person name="Zhang S."/>
            <person name="Li H."/>
            <person name="Wu J."/>
            <person name="Wang P."/>
            <person name="Li P."/>
            <person name="Shi C."/>
            <person name="Zheng F."/>
            <person name="Jian J."/>
            <person name="Huang B."/>
            <person name="Shan D."/>
            <person name="Shi M."/>
            <person name="Fang C."/>
            <person name="Yue Y."/>
            <person name="Li F."/>
            <person name="Li D."/>
            <person name="Wei S."/>
            <person name="Han B."/>
            <person name="Jiang C."/>
            <person name="Yin Y."/>
            <person name="Xia T."/>
            <person name="Zhang Z."/>
            <person name="Bennetzen J.L."/>
            <person name="Zhao S."/>
            <person name="Wan X."/>
        </authorList>
    </citation>
    <scope>NUCLEOTIDE SEQUENCE [LARGE SCALE GENOMIC DNA]</scope>
    <source>
        <strain evidence="14">cv. Shuchazao</strain>
        <tissue evidence="13">Leaf</tissue>
    </source>
</reference>
<proteinExistence type="inferred from homology"/>
<keyword evidence="5 10" id="KW-0067">ATP-binding</keyword>
<dbReference type="GO" id="GO:0005876">
    <property type="term" value="C:spindle microtubule"/>
    <property type="evidence" value="ECO:0007669"/>
    <property type="project" value="TreeGrafter"/>
</dbReference>
<name>A0A4S4DPL7_CAMSN</name>
<protein>
    <recommendedName>
        <fullName evidence="12">Kinesin motor domain-containing protein</fullName>
    </recommendedName>
</protein>
<keyword evidence="2" id="KW-0963">Cytoplasm</keyword>
<evidence type="ECO:0000256" key="4">
    <source>
        <dbReference type="ARBA" id="ARBA00022741"/>
    </source>
</evidence>
<dbReference type="FunFam" id="3.40.850.10:FF:000019">
    <property type="entry name" value="Kinesin-like protein KIN-5D"/>
    <property type="match status" value="2"/>
</dbReference>
<dbReference type="GO" id="GO:0072686">
    <property type="term" value="C:mitotic spindle"/>
    <property type="evidence" value="ECO:0007669"/>
    <property type="project" value="TreeGrafter"/>
</dbReference>
<keyword evidence="14" id="KW-1185">Reference proteome</keyword>
<feature type="coiled-coil region" evidence="11">
    <location>
        <begin position="1365"/>
        <end position="1464"/>
    </location>
</feature>
<evidence type="ECO:0000256" key="2">
    <source>
        <dbReference type="ARBA" id="ARBA00022490"/>
    </source>
</evidence>
<dbReference type="GO" id="GO:0007018">
    <property type="term" value="P:microtubule-based movement"/>
    <property type="evidence" value="ECO:0007669"/>
    <property type="project" value="InterPro"/>
</dbReference>
<evidence type="ECO:0000313" key="13">
    <source>
        <dbReference type="EMBL" id="THG04614.1"/>
    </source>
</evidence>
<dbReference type="SMART" id="SM00129">
    <property type="entry name" value="KISc"/>
    <property type="match status" value="2"/>
</dbReference>
<dbReference type="Proteomes" id="UP000306102">
    <property type="component" value="Unassembled WGS sequence"/>
</dbReference>
<evidence type="ECO:0000313" key="14">
    <source>
        <dbReference type="Proteomes" id="UP000306102"/>
    </source>
</evidence>
<comment type="function">
    <text evidence="9">Responsible for microtubule translocation. May be important for the organization of phragmoplast-specific arrays of microtubules. Plays an essential role in stabilizing the mitotic spindle. Required during mitotic cytokinesis.</text>
</comment>
<sequence length="1999" mass="225058">MKPSCAREIMKLSRMVRISWTSLLHSSMRKYRVTLCLRRPFSEEELRNNAPQVVTCNEYQREVAVSQNIAGKHIDRVFVFDKVFGPSAQQKDLYDQAVIPIVNEVLEGFNCTIFAYGQTGTGKTYTMEGECKRSKNGPNGDLPPEAGVIPRAVKQIFDTLESQNAEYSVKVTFLELYNEEITDLLAPEEISRVALEDRQKKQLPLMEDGKGGVLVRGLEEEIVTSASEIFTLLERGSAKRRTAETLLNKQSSRSHSLFSITIHIKEATPEGEELIKCGKLNLVDLAGSENISRSGAREGRAREAGEINKSLLTLGRVISALVEHLGHVPYRDSKLTRLLRDSLGGRTKTCIIATVSPAVHCLEETLSTLDYAHRAKHIRNKPEVNQKMMKSTLIKDLYGEIERLKAEVYAAREKNGVYMPKERYYQEESEKKAMADQIEQMVVTIETNQKQLEELQDKFDDQVQKGSDLSNKLDATQKNLNQTSKLLASTEEELRRCQYALKECDFIISEQKKAENALAHQASVLRSDLEKSLQDNASLYLKIAREDKLNADNRSVVNDFQTELAQQLGSLCNTVAISMSRQGEHLQCIEKHCHFFLAIHNKAVIDLKKKMTASRALYISHMEAMQNVVRLHNASSNAAVEEISASVSSNIHSIEQFLAAEAVEANSIFDDLQGTLSTHQGEMAHFARELRQRFHASVEHSKNISEFTYGFLHQLIEQSKNLQSHATQVDEIQTTSIKEFQKAYEEQSTSDAEKLIADVTNLVSSHIRRQKELVDERLIHLKDTVIGNKTFLDGHVSSMEGITTDAKRKWQEFSVQAENDAKDCADFSAAKHCRMELLFQQCVNTAETASKHWKRTHESINEIGSQNVSTLVSLVRDVSDSNEQHDTEIALARTTVEEDVANNSEDFIQHFDRVSEQECASVSDILATVKAHANTIEVLREDHSVQSASIEQKTMDTFQQKYMDYEPTGTTPIRCEPDVPSNYRLIRVVYEGKALRYSSTMLVLLGHLLMPFSEEELRSNAPQVVTCNEYQREVAVSQNIAGKHIDRVFTFDKVFGPSAQQKDLYDQAVVPIVNEVLEGFNCTIFAYGQTGTGKTYTMEGECKRSKSGPNGDLPLEAGVIPRAVKQIFDTLESQNAEYSVKVTFLELYNEEITDLLAPEEISRVALEDRQKKQLPLMEDGKGGVLVRGLEEEIVTSASEIFTLLERGSAKRRTAETLLNKQSSRSHSLFSITIHIKEATPEGEELIKCGKLNLVDLAGSENISRSGAREGRAREAGEINKSLLTLGRVINALVEHLVHVPYRDSKLTRLLRDSLGGRTKTCIIATVSPAVHCLEETLSTLDYAHRAKHIRNKPEVNQKMMKSTLIKDLYGEIERLKAEVYAAREKNGVYIPKERYYQEESEKKAMADQIEQMEVTIETHQKQLEELQDKFDDQVKKCSDIDNKLDATQKNLNQTSKSLASTEEELRRCQYALKECDFIISEQKKAENALAHQASVLRSDLEKSLQDNASLYLKIEREDKLNADNRSVVNGFRTDLAQQLGSLCNTVAKSMSRQSEHLQCIEKHCQSFLDIHNKAVIDLKKKMTASRAVYISHMEAVQNVVCLHNASSNAAVEEISASVSSNVHSIEKFLAAEAIKANSIFDDLQGTLSTHQGEMAHFARDLRQRFHSSIEQSKNISEYTHGFLHQLIEQSKNLQSHATQVDEIQTTSIEEFEKAYAEQSTSDAEKLIADVTNLVSSHIRRQKELVDARLIHLKDTVIGNKTFLDGHVSSMEGITTDAKRKWQEFSVQAESDAKDCADFSAAKHCRMELLFQQCVNTAETASKHWKRTHESVNEIGSQNVSTLVSLVRNVSDSNVQHDTEIALARAAVEEEMAKNSEDIIQHFDSVSEQERGSISGILATVEAHANILEVLRVDHSVQSTSIEQKAVDTFQQKYMDYEPTGTTPIRCEPDIPCKGTIESLRAMPMEALLEEFRENHSYESFEVKESKPSLIPRSPLIQLN</sequence>
<dbReference type="PROSITE" id="PS00411">
    <property type="entry name" value="KINESIN_MOTOR_1"/>
    <property type="match status" value="2"/>
</dbReference>
<feature type="binding site" evidence="10">
    <location>
        <begin position="1088"/>
        <end position="1095"/>
    </location>
    <ligand>
        <name>ATP</name>
        <dbReference type="ChEBI" id="CHEBI:30616"/>
    </ligand>
</feature>
<dbReference type="InterPro" id="IPR047149">
    <property type="entry name" value="KIF11-like"/>
</dbReference>
<evidence type="ECO:0000256" key="5">
    <source>
        <dbReference type="ARBA" id="ARBA00022840"/>
    </source>
</evidence>
<feature type="domain" description="Kinesin motor" evidence="12">
    <location>
        <begin position="997"/>
        <end position="1349"/>
    </location>
</feature>
<dbReference type="SUPFAM" id="SSF52540">
    <property type="entry name" value="P-loop containing nucleoside triphosphate hydrolases"/>
    <property type="match status" value="2"/>
</dbReference>
<dbReference type="GO" id="GO:0005524">
    <property type="term" value="F:ATP binding"/>
    <property type="evidence" value="ECO:0007669"/>
    <property type="project" value="UniProtKB-UniRule"/>
</dbReference>
<keyword evidence="7" id="KW-0206">Cytoskeleton</keyword>
<accession>A0A4S4DPL7</accession>
<organism evidence="13 14">
    <name type="scientific">Camellia sinensis var. sinensis</name>
    <name type="common">China tea</name>
    <dbReference type="NCBI Taxonomy" id="542762"/>
    <lineage>
        <taxon>Eukaryota</taxon>
        <taxon>Viridiplantae</taxon>
        <taxon>Streptophyta</taxon>
        <taxon>Embryophyta</taxon>
        <taxon>Tracheophyta</taxon>
        <taxon>Spermatophyta</taxon>
        <taxon>Magnoliopsida</taxon>
        <taxon>eudicotyledons</taxon>
        <taxon>Gunneridae</taxon>
        <taxon>Pentapetalae</taxon>
        <taxon>asterids</taxon>
        <taxon>Ericales</taxon>
        <taxon>Theaceae</taxon>
        <taxon>Camellia</taxon>
    </lineage>
</organism>
<dbReference type="InterPro" id="IPR001752">
    <property type="entry name" value="Kinesin_motor_dom"/>
</dbReference>
<dbReference type="EMBL" id="SDRB02010739">
    <property type="protein sequence ID" value="THG04614.1"/>
    <property type="molecule type" value="Genomic_DNA"/>
</dbReference>
<dbReference type="GO" id="GO:0008017">
    <property type="term" value="F:microtubule binding"/>
    <property type="evidence" value="ECO:0007669"/>
    <property type="project" value="InterPro"/>
</dbReference>
<comment type="subcellular location">
    <subcellularLocation>
        <location evidence="1">Cytoplasm</location>
        <location evidence="1">Cytoskeleton</location>
        <location evidence="1">Spindle</location>
    </subcellularLocation>
</comment>
<keyword evidence="4 10" id="KW-0547">Nucleotide-binding</keyword>
<dbReference type="PRINTS" id="PR00380">
    <property type="entry name" value="KINESINHEAVY"/>
</dbReference>
<evidence type="ECO:0000256" key="7">
    <source>
        <dbReference type="ARBA" id="ARBA00023212"/>
    </source>
</evidence>
<dbReference type="Pfam" id="PF00225">
    <property type="entry name" value="Kinesin"/>
    <property type="match status" value="2"/>
</dbReference>
<dbReference type="InterPro" id="IPR047241">
    <property type="entry name" value="KIF11-like_kin_motor_dom"/>
</dbReference>
<dbReference type="GO" id="GO:0051231">
    <property type="term" value="P:spindle elongation"/>
    <property type="evidence" value="ECO:0007669"/>
    <property type="project" value="TreeGrafter"/>
</dbReference>
<dbReference type="Gene3D" id="3.40.850.10">
    <property type="entry name" value="Kinesin motor domain"/>
    <property type="match status" value="2"/>
</dbReference>
<dbReference type="STRING" id="542762.A0A4S4DPL7"/>
<evidence type="ECO:0000259" key="12">
    <source>
        <dbReference type="PROSITE" id="PS50067"/>
    </source>
</evidence>
<keyword evidence="3" id="KW-0493">Microtubule</keyword>